<accession>A0A0F9HSE6</accession>
<evidence type="ECO:0000313" key="2">
    <source>
        <dbReference type="EMBL" id="KKL78042.1"/>
    </source>
</evidence>
<name>A0A0F9HSE6_9ZZZZ</name>
<protein>
    <recommendedName>
        <fullName evidence="1">Helix-turn-helix domain-containing protein</fullName>
    </recommendedName>
</protein>
<dbReference type="Gene3D" id="1.10.1660.10">
    <property type="match status" value="1"/>
</dbReference>
<dbReference type="Pfam" id="PF12728">
    <property type="entry name" value="HTH_17"/>
    <property type="match status" value="1"/>
</dbReference>
<dbReference type="InterPro" id="IPR041657">
    <property type="entry name" value="HTH_17"/>
</dbReference>
<gene>
    <name evidence="2" type="ORF">LCGC14_2028760</name>
</gene>
<feature type="domain" description="Helix-turn-helix" evidence="1">
    <location>
        <begin position="10"/>
        <end position="58"/>
    </location>
</feature>
<proteinExistence type="predicted"/>
<dbReference type="EMBL" id="LAZR01023576">
    <property type="protein sequence ID" value="KKL78042.1"/>
    <property type="molecule type" value="Genomic_DNA"/>
</dbReference>
<dbReference type="AlphaFoldDB" id="A0A0F9HSE6"/>
<reference evidence="2" key="1">
    <citation type="journal article" date="2015" name="Nature">
        <title>Complex archaea that bridge the gap between prokaryotes and eukaryotes.</title>
        <authorList>
            <person name="Spang A."/>
            <person name="Saw J.H."/>
            <person name="Jorgensen S.L."/>
            <person name="Zaremba-Niedzwiedzka K."/>
            <person name="Martijn J."/>
            <person name="Lind A.E."/>
            <person name="van Eijk R."/>
            <person name="Schleper C."/>
            <person name="Guy L."/>
            <person name="Ettema T.J."/>
        </authorList>
    </citation>
    <scope>NUCLEOTIDE SEQUENCE</scope>
</reference>
<comment type="caution">
    <text evidence="2">The sequence shown here is derived from an EMBL/GenBank/DDBJ whole genome shotgun (WGS) entry which is preliminary data.</text>
</comment>
<sequence length="61" mass="6642">MKIDPEDLISTIEASRILLVSEGTVRNLCNSGKLNVVTEVGGKRLLDKKAVELFKAEREGG</sequence>
<organism evidence="2">
    <name type="scientific">marine sediment metagenome</name>
    <dbReference type="NCBI Taxonomy" id="412755"/>
    <lineage>
        <taxon>unclassified sequences</taxon>
        <taxon>metagenomes</taxon>
        <taxon>ecological metagenomes</taxon>
    </lineage>
</organism>
<evidence type="ECO:0000259" key="1">
    <source>
        <dbReference type="Pfam" id="PF12728"/>
    </source>
</evidence>